<dbReference type="EMBL" id="LAZR01043209">
    <property type="protein sequence ID" value="KKL07626.1"/>
    <property type="molecule type" value="Genomic_DNA"/>
</dbReference>
<dbReference type="NCBIfam" id="TIGR00689">
    <property type="entry name" value="rpiB_lacA_lacB"/>
    <property type="match status" value="1"/>
</dbReference>
<comment type="caution">
    <text evidence="2">The sequence shown here is derived from an EMBL/GenBank/DDBJ whole genome shotgun (WGS) entry which is preliminary data.</text>
</comment>
<accession>A0A0F9CPN2</accession>
<evidence type="ECO:0008006" key="3">
    <source>
        <dbReference type="Google" id="ProtNLM"/>
    </source>
</evidence>
<organism evidence="2">
    <name type="scientific">marine sediment metagenome</name>
    <dbReference type="NCBI Taxonomy" id="412755"/>
    <lineage>
        <taxon>unclassified sequences</taxon>
        <taxon>metagenomes</taxon>
        <taxon>ecological metagenomes</taxon>
    </lineage>
</organism>
<reference evidence="2" key="1">
    <citation type="journal article" date="2015" name="Nature">
        <title>Complex archaea that bridge the gap between prokaryotes and eukaryotes.</title>
        <authorList>
            <person name="Spang A."/>
            <person name="Saw J.H."/>
            <person name="Jorgensen S.L."/>
            <person name="Zaremba-Niedzwiedzka K."/>
            <person name="Martijn J."/>
            <person name="Lind A.E."/>
            <person name="van Eijk R."/>
            <person name="Schleper C."/>
            <person name="Guy L."/>
            <person name="Ettema T.J."/>
        </authorList>
    </citation>
    <scope>NUCLEOTIDE SEQUENCE</scope>
</reference>
<dbReference type="AlphaFoldDB" id="A0A0F9CPN2"/>
<dbReference type="PANTHER" id="PTHR30345:SF2">
    <property type="entry name" value="SUGAR-PHOSPHATE ISOMERASE, RPIB_LACA_LACB FAMILY"/>
    <property type="match status" value="1"/>
</dbReference>
<dbReference type="GO" id="GO:0004751">
    <property type="term" value="F:ribose-5-phosphate isomerase activity"/>
    <property type="evidence" value="ECO:0007669"/>
    <property type="project" value="TreeGrafter"/>
</dbReference>
<name>A0A0F9CPN2_9ZZZZ</name>
<dbReference type="Pfam" id="PF02502">
    <property type="entry name" value="LacAB_rpiB"/>
    <property type="match status" value="1"/>
</dbReference>
<evidence type="ECO:0000256" key="1">
    <source>
        <dbReference type="SAM" id="MobiDB-lite"/>
    </source>
</evidence>
<dbReference type="GO" id="GO:0009052">
    <property type="term" value="P:pentose-phosphate shunt, non-oxidative branch"/>
    <property type="evidence" value="ECO:0007669"/>
    <property type="project" value="TreeGrafter"/>
</dbReference>
<feature type="region of interest" description="Disordered" evidence="1">
    <location>
        <begin position="1"/>
        <end position="22"/>
    </location>
</feature>
<dbReference type="GO" id="GO:0019316">
    <property type="term" value="P:D-allose catabolic process"/>
    <property type="evidence" value="ECO:0007669"/>
    <property type="project" value="TreeGrafter"/>
</dbReference>
<evidence type="ECO:0000313" key="2">
    <source>
        <dbReference type="EMBL" id="KKL07626.1"/>
    </source>
</evidence>
<proteinExistence type="predicted"/>
<dbReference type="InterPro" id="IPR003500">
    <property type="entry name" value="RpiB_LacA_LacB"/>
</dbReference>
<dbReference type="InterPro" id="IPR036569">
    <property type="entry name" value="RpiB_LacA_LacB_sf"/>
</dbReference>
<dbReference type="PANTHER" id="PTHR30345">
    <property type="entry name" value="RIBOSE-5-PHOSPHATE ISOMERASE B"/>
    <property type="match status" value="1"/>
</dbReference>
<dbReference type="PIRSF" id="PIRSF005384">
    <property type="entry name" value="RpiB_LacA_B"/>
    <property type="match status" value="1"/>
</dbReference>
<sequence>MPSSNRCYRPGPDARSSAGSVQPVKVAVASDMDTPLARAVVEELRSRGHEPIVHGALTDGERSGWAWACERAARDVAAGEADQGVVCCWTGTGASIAANKVAGVRAALCPDAETARGARTWNDANVLALSLRTTSEAVLDEILDSWFATNPS</sequence>
<dbReference type="SUPFAM" id="SSF89623">
    <property type="entry name" value="Ribose/Galactose isomerase RpiB/AlsB"/>
    <property type="match status" value="1"/>
</dbReference>
<dbReference type="Gene3D" id="3.40.1400.10">
    <property type="entry name" value="Sugar-phosphate isomerase, RpiB/LacA/LacB"/>
    <property type="match status" value="1"/>
</dbReference>
<protein>
    <recommendedName>
        <fullName evidence="3">RpiB/LacA/LacB family sugar-phosphate isomerase</fullName>
    </recommendedName>
</protein>
<feature type="non-terminal residue" evidence="2">
    <location>
        <position position="152"/>
    </location>
</feature>
<gene>
    <name evidence="2" type="ORF">LCGC14_2584140</name>
</gene>